<accession>A0A2K8KHC9</accession>
<protein>
    <submittedName>
        <fullName evidence="1">Uncharacterized protein</fullName>
    </submittedName>
</protein>
<dbReference type="Proteomes" id="UP000228948">
    <property type="component" value="Chromosome"/>
</dbReference>
<name>A0A2K8KHC9_9RHOB</name>
<evidence type="ECO:0000313" key="2">
    <source>
        <dbReference type="Proteomes" id="UP000228948"/>
    </source>
</evidence>
<reference evidence="1 2" key="1">
    <citation type="submission" date="2017-11" db="EMBL/GenBank/DDBJ databases">
        <title>Revised Sequence and Annotation of the Rhodobaca barguzinensis strain alga05 Genome.</title>
        <authorList>
            <person name="Kopejtka K."/>
            <person name="Tomasch J.M."/>
            <person name="Bunk B."/>
            <person name="Koblizek M."/>
        </authorList>
    </citation>
    <scope>NUCLEOTIDE SEQUENCE [LARGE SCALE GENOMIC DNA]</scope>
    <source>
        <strain evidence="2">alga05</strain>
    </source>
</reference>
<dbReference type="STRING" id="441209.GCA_001870665_01936"/>
<sequence length="189" mass="21606">MSIGETRGTKRAKYIVTGGAVPDVAADIEALRLKYDLPPSFWESLIRHLQDKFTVGLVQRVQGDFERQIEAVENSAKEFMAAFTALNKTKAGKRMAQMAGRDVIENPEFYRAMKAFQNLQERQAFEGYPAGYFRQTILEISTMKPEWQATEITRFCEALEAIFPKQIFPPDREPTARRDYVKNCLKTIG</sequence>
<keyword evidence="2" id="KW-1185">Reference proteome</keyword>
<dbReference type="KEGG" id="rbg:BG454_10790"/>
<gene>
    <name evidence="1" type="ORF">BG454_10790</name>
</gene>
<organism evidence="1 2">
    <name type="scientific">Roseinatronobacter bogoriensis subsp. barguzinensis</name>
    <dbReference type="NCBI Taxonomy" id="441209"/>
    <lineage>
        <taxon>Bacteria</taxon>
        <taxon>Pseudomonadati</taxon>
        <taxon>Pseudomonadota</taxon>
        <taxon>Alphaproteobacteria</taxon>
        <taxon>Rhodobacterales</taxon>
        <taxon>Paracoccaceae</taxon>
        <taxon>Roseinatronobacter</taxon>
    </lineage>
</organism>
<dbReference type="AlphaFoldDB" id="A0A2K8KHC9"/>
<evidence type="ECO:0000313" key="1">
    <source>
        <dbReference type="EMBL" id="ATX66238.1"/>
    </source>
</evidence>
<dbReference type="EMBL" id="CP024899">
    <property type="protein sequence ID" value="ATX66238.1"/>
    <property type="molecule type" value="Genomic_DNA"/>
</dbReference>
<dbReference type="RefSeq" id="WP_071480756.1">
    <property type="nucleotide sequence ID" value="NZ_CP024899.1"/>
</dbReference>
<proteinExistence type="predicted"/>